<dbReference type="InterPro" id="IPR022537">
    <property type="entry name" value="TRSP_dom"/>
</dbReference>
<dbReference type="Gene3D" id="3.40.50.2020">
    <property type="match status" value="1"/>
</dbReference>
<keyword evidence="4" id="KW-1185">Reference proteome</keyword>
<dbReference type="RefSeq" id="WP_302048774.1">
    <property type="nucleotide sequence ID" value="NZ_JAMJEV010000008.1"/>
</dbReference>
<keyword evidence="3" id="KW-0808">Transferase</keyword>
<evidence type="ECO:0000259" key="2">
    <source>
        <dbReference type="Pfam" id="PF15609"/>
    </source>
</evidence>
<dbReference type="PIRSF" id="PIRSF020967">
    <property type="entry name" value="UCP020967"/>
    <property type="match status" value="1"/>
</dbReference>
<accession>A0ABT8QPT9</accession>
<protein>
    <submittedName>
        <fullName evidence="3">Phosphoribosyltransferase family protein</fullName>
    </submittedName>
</protein>
<keyword evidence="3" id="KW-0328">Glycosyltransferase</keyword>
<evidence type="ECO:0000259" key="1">
    <source>
        <dbReference type="Pfam" id="PF12500"/>
    </source>
</evidence>
<organism evidence="3 4">
    <name type="scientific">Desulfosporosinus nitroreducens</name>
    <dbReference type="NCBI Taxonomy" id="2018668"/>
    <lineage>
        <taxon>Bacteria</taxon>
        <taxon>Bacillati</taxon>
        <taxon>Bacillota</taxon>
        <taxon>Clostridia</taxon>
        <taxon>Eubacteriales</taxon>
        <taxon>Desulfitobacteriaceae</taxon>
        <taxon>Desulfosporosinus</taxon>
    </lineage>
</organism>
<dbReference type="EMBL" id="JAMJEV010000008">
    <property type="protein sequence ID" value="MDO0823373.1"/>
    <property type="molecule type" value="Genomic_DNA"/>
</dbReference>
<name>A0ABT8QPT9_9FIRM</name>
<feature type="domain" description="TRSP" evidence="1">
    <location>
        <begin position="323"/>
        <end position="447"/>
    </location>
</feature>
<gene>
    <name evidence="3" type="ORF">M8H41_10965</name>
</gene>
<sequence length="476" mass="54042">MNNTISSASSPKIYTYNLEGQRVSVALESNPFDFDPQTLFSLAARKNKKRGFLFVSNVLGKHVPVDPFVPLLAGFALAVQFMNKIHNINHVHTQAIIQALKKNEDTRKVYESVITKSRFALPLETLFIGFAETATGLGHAVFSLFDNAYYLHTTREEIPLLPVELDFSEDHSHAVNHRCYPIDSELLRNPKTVVLVDDEITTGNTALNIIRAIHLKFPKTNYVVLSLLDWRTREERDNYKKLEQQLDIRIDTISLLEGEIEVSGQPFCEQMGQRDLVSETDFPFPEGFPLNQEQKFLNMQDVISVFSVDSRGNSSLSPYLRLTGRFGLSSREDREILPLAKRIAESLKCDRAGGKTLCLGTGEFIYLPMLISAYMGNGIRYHSTTRSPIYPFPKAQYGIQNGFAYNCPDNESITNYVYNLPLNYYDEVYLFLEREVSPEGLNSLLNVFHKIGIPRLVLVISSSRAIQDYFVKQQLA</sequence>
<evidence type="ECO:0000313" key="3">
    <source>
        <dbReference type="EMBL" id="MDO0823373.1"/>
    </source>
</evidence>
<dbReference type="Pfam" id="PF15609">
    <property type="entry name" value="PRTase_2"/>
    <property type="match status" value="1"/>
</dbReference>
<dbReference type="CDD" id="cd06223">
    <property type="entry name" value="PRTases_typeI"/>
    <property type="match status" value="1"/>
</dbReference>
<comment type="caution">
    <text evidence="3">The sequence shown here is derived from an EMBL/GenBank/DDBJ whole genome shotgun (WGS) entry which is preliminary data.</text>
</comment>
<dbReference type="SUPFAM" id="SSF53271">
    <property type="entry name" value="PRTase-like"/>
    <property type="match status" value="1"/>
</dbReference>
<dbReference type="GO" id="GO:0016757">
    <property type="term" value="F:glycosyltransferase activity"/>
    <property type="evidence" value="ECO:0007669"/>
    <property type="project" value="UniProtKB-KW"/>
</dbReference>
<reference evidence="3" key="1">
    <citation type="submission" date="2022-05" db="EMBL/GenBank/DDBJ databases">
        <title>Expanded diversity of anoxic marine methylotrophy in a Black Sea sulfate reducing microorganism.</title>
        <authorList>
            <person name="Fischer P.Q."/>
            <person name="Stams A.J.M."/>
            <person name="Villanueva L."/>
            <person name="Sousa D.Z."/>
        </authorList>
    </citation>
    <scope>NUCLEOTIDE SEQUENCE</scope>
    <source>
        <strain evidence="3">P130</strain>
    </source>
</reference>
<dbReference type="InterPro" id="IPR011214">
    <property type="entry name" value="UCP020967"/>
</dbReference>
<proteinExistence type="predicted"/>
<dbReference type="InterPro" id="IPR000836">
    <property type="entry name" value="PRTase_dom"/>
</dbReference>
<dbReference type="InterPro" id="IPR029057">
    <property type="entry name" value="PRTase-like"/>
</dbReference>
<evidence type="ECO:0000313" key="4">
    <source>
        <dbReference type="Proteomes" id="UP001176021"/>
    </source>
</evidence>
<dbReference type="InterPro" id="IPR041688">
    <property type="entry name" value="PRTase_2"/>
</dbReference>
<dbReference type="Proteomes" id="UP001176021">
    <property type="component" value="Unassembled WGS sequence"/>
</dbReference>
<feature type="domain" description="Orotate phosphoribosyltransferase-like" evidence="2">
    <location>
        <begin position="39"/>
        <end position="259"/>
    </location>
</feature>
<dbReference type="Pfam" id="PF12500">
    <property type="entry name" value="TRSP"/>
    <property type="match status" value="1"/>
</dbReference>